<dbReference type="SUPFAM" id="SSF56436">
    <property type="entry name" value="C-type lectin-like"/>
    <property type="match status" value="1"/>
</dbReference>
<name>A0A8W8P230_MAGGI</name>
<dbReference type="InterPro" id="IPR001304">
    <property type="entry name" value="C-type_lectin-like"/>
</dbReference>
<evidence type="ECO:0000313" key="3">
    <source>
        <dbReference type="Proteomes" id="UP000005408"/>
    </source>
</evidence>
<evidence type="ECO:0000313" key="2">
    <source>
        <dbReference type="EnsemblMetazoa" id="G8335.2:cds"/>
    </source>
</evidence>
<organism evidence="2 3">
    <name type="scientific">Magallana gigas</name>
    <name type="common">Pacific oyster</name>
    <name type="synonym">Crassostrea gigas</name>
    <dbReference type="NCBI Taxonomy" id="29159"/>
    <lineage>
        <taxon>Eukaryota</taxon>
        <taxon>Metazoa</taxon>
        <taxon>Spiralia</taxon>
        <taxon>Lophotrochozoa</taxon>
        <taxon>Mollusca</taxon>
        <taxon>Bivalvia</taxon>
        <taxon>Autobranchia</taxon>
        <taxon>Pteriomorphia</taxon>
        <taxon>Ostreida</taxon>
        <taxon>Ostreoidea</taxon>
        <taxon>Ostreidae</taxon>
        <taxon>Magallana</taxon>
    </lineage>
</organism>
<dbReference type="Gene3D" id="3.10.100.10">
    <property type="entry name" value="Mannose-Binding Protein A, subunit A"/>
    <property type="match status" value="1"/>
</dbReference>
<evidence type="ECO:0000259" key="1">
    <source>
        <dbReference type="Pfam" id="PF00059"/>
    </source>
</evidence>
<dbReference type="CDD" id="cd00037">
    <property type="entry name" value="CLECT"/>
    <property type="match status" value="1"/>
</dbReference>
<keyword evidence="3" id="KW-1185">Reference proteome</keyword>
<dbReference type="Pfam" id="PF00059">
    <property type="entry name" value="Lectin_C"/>
    <property type="match status" value="1"/>
</dbReference>
<protein>
    <recommendedName>
        <fullName evidence="1">C-type lectin domain-containing protein</fullName>
    </recommendedName>
</protein>
<dbReference type="EnsemblMetazoa" id="G8335.2">
    <property type="protein sequence ID" value="G8335.2:cds"/>
    <property type="gene ID" value="G8335"/>
</dbReference>
<dbReference type="InterPro" id="IPR016187">
    <property type="entry name" value="CTDL_fold"/>
</dbReference>
<dbReference type="InterPro" id="IPR016186">
    <property type="entry name" value="C-type_lectin-like/link_sf"/>
</dbReference>
<reference evidence="2" key="1">
    <citation type="submission" date="2022-08" db="UniProtKB">
        <authorList>
            <consortium name="EnsemblMetazoa"/>
        </authorList>
    </citation>
    <scope>IDENTIFICATION</scope>
    <source>
        <strain evidence="2">05x7-T-G4-1.051#20</strain>
    </source>
</reference>
<accession>A0A8W8P230</accession>
<dbReference type="Proteomes" id="UP000005408">
    <property type="component" value="Unassembled WGS sequence"/>
</dbReference>
<proteinExistence type="predicted"/>
<feature type="domain" description="C-type lectin" evidence="1">
    <location>
        <begin position="25"/>
        <end position="129"/>
    </location>
</feature>
<sequence length="137" mass="16501">FCPFKYTGYKYNQDKICLRYEESLRTYQEAVDICQREGGDLIRVDSLTKHNILKDFVEKKRSLSEVEVWVQGIRDGNFIWRYHDSTELNYTCLTRISANTESNYMRAVSNDNYNCNDHTHLYSTFFLCEIYIRDIWF</sequence>
<dbReference type="AlphaFoldDB" id="A0A8W8P230"/>